<dbReference type="InterPro" id="IPR041679">
    <property type="entry name" value="DNA2/NAM7-like_C"/>
</dbReference>
<dbReference type="OrthoDB" id="4835297at2759"/>
<dbReference type="InterPro" id="IPR027417">
    <property type="entry name" value="P-loop_NTPase"/>
</dbReference>
<protein>
    <recommendedName>
        <fullName evidence="1">DNA2/NAM7 helicase-like C-terminal domain-containing protein</fullName>
    </recommendedName>
</protein>
<evidence type="ECO:0000313" key="3">
    <source>
        <dbReference type="Proteomes" id="UP000184330"/>
    </source>
</evidence>
<reference evidence="2 3" key="1">
    <citation type="submission" date="2016-03" db="EMBL/GenBank/DDBJ databases">
        <authorList>
            <person name="Ploux O."/>
        </authorList>
    </citation>
    <scope>NUCLEOTIDE SEQUENCE [LARGE SCALE GENOMIC DNA]</scope>
    <source>
        <strain evidence="2 3">UAMH 11012</strain>
    </source>
</reference>
<name>A0A1L7X6G0_9HELO</name>
<dbReference type="Pfam" id="PF13087">
    <property type="entry name" value="AAA_12"/>
    <property type="match status" value="1"/>
</dbReference>
<evidence type="ECO:0000259" key="1">
    <source>
        <dbReference type="Pfam" id="PF13087"/>
    </source>
</evidence>
<dbReference type="EMBL" id="FJOG01000016">
    <property type="protein sequence ID" value="CZR60607.1"/>
    <property type="molecule type" value="Genomic_DNA"/>
</dbReference>
<organism evidence="2 3">
    <name type="scientific">Phialocephala subalpina</name>
    <dbReference type="NCBI Taxonomy" id="576137"/>
    <lineage>
        <taxon>Eukaryota</taxon>
        <taxon>Fungi</taxon>
        <taxon>Dikarya</taxon>
        <taxon>Ascomycota</taxon>
        <taxon>Pezizomycotina</taxon>
        <taxon>Leotiomycetes</taxon>
        <taxon>Helotiales</taxon>
        <taxon>Mollisiaceae</taxon>
        <taxon>Phialocephala</taxon>
        <taxon>Phialocephala fortinii species complex</taxon>
    </lineage>
</organism>
<accession>A0A1L7X6G0</accession>
<keyword evidence="3" id="KW-1185">Reference proteome</keyword>
<dbReference type="Gene3D" id="3.40.50.300">
    <property type="entry name" value="P-loop containing nucleotide triphosphate hydrolases"/>
    <property type="match status" value="1"/>
</dbReference>
<sequence length="197" mass="21559">MVASGFDLASRIIYSNENIYDGPNSHPTNFPNAQLFEKWSYGLSPRTSPSPGIEEGTGSRQDPQPAALTAHCLKSLLRKGFENNHIVVVTPYRHHLKLLRRVLRNAGLNVTLVLEDEILTATADSFQASGPGLVADKHRVCVSMTRHTDGLIVIGDSKCAGDLLRRSSIDLLDVSAWFREKGWVVTVDDGAIGGFFT</sequence>
<gene>
    <name evidence="2" type="ORF">PAC_10503</name>
</gene>
<proteinExistence type="predicted"/>
<dbReference type="Proteomes" id="UP000184330">
    <property type="component" value="Unassembled WGS sequence"/>
</dbReference>
<feature type="domain" description="DNA2/NAM7 helicase-like C-terminal" evidence="1">
    <location>
        <begin position="19"/>
        <end position="158"/>
    </location>
</feature>
<dbReference type="AlphaFoldDB" id="A0A1L7X6G0"/>
<dbReference type="STRING" id="576137.A0A1L7X6G0"/>
<evidence type="ECO:0000313" key="2">
    <source>
        <dbReference type="EMBL" id="CZR60607.1"/>
    </source>
</evidence>
<dbReference type="SUPFAM" id="SSF52540">
    <property type="entry name" value="P-loop containing nucleoside triphosphate hydrolases"/>
    <property type="match status" value="1"/>
</dbReference>